<evidence type="ECO:0000313" key="3">
    <source>
        <dbReference type="EMBL" id="MBU8873099.1"/>
    </source>
</evidence>
<gene>
    <name evidence="3" type="ORF">KQ910_04960</name>
</gene>
<evidence type="ECO:0000256" key="1">
    <source>
        <dbReference type="ARBA" id="ARBA00023002"/>
    </source>
</evidence>
<comment type="caution">
    <text evidence="3">The sequence shown here is derived from an EMBL/GenBank/DDBJ whole genome shotgun (WGS) entry which is preliminary data.</text>
</comment>
<keyword evidence="4" id="KW-1185">Reference proteome</keyword>
<name>A0ABS6IES2_9HYPH</name>
<dbReference type="PIRSF" id="PIRSF016578">
    <property type="entry name" value="HsaA"/>
    <property type="match status" value="1"/>
</dbReference>
<reference evidence="3 4" key="1">
    <citation type="submission" date="2021-06" db="EMBL/GenBank/DDBJ databases">
        <authorList>
            <person name="Lee D.H."/>
        </authorList>
    </citation>
    <scope>NUCLEOTIDE SEQUENCE [LARGE SCALE GENOMIC DNA]</scope>
    <source>
        <strain evidence="3 4">MMS21-HV4-11</strain>
    </source>
</reference>
<keyword evidence="1" id="KW-0560">Oxidoreductase</keyword>
<accession>A0ABS6IES2</accession>
<organism evidence="3 4">
    <name type="scientific">Reyranella humidisoli</name>
    <dbReference type="NCBI Taxonomy" id="2849149"/>
    <lineage>
        <taxon>Bacteria</taxon>
        <taxon>Pseudomonadati</taxon>
        <taxon>Pseudomonadota</taxon>
        <taxon>Alphaproteobacteria</taxon>
        <taxon>Hyphomicrobiales</taxon>
        <taxon>Reyranellaceae</taxon>
        <taxon>Reyranella</taxon>
    </lineage>
</organism>
<dbReference type="InterPro" id="IPR050741">
    <property type="entry name" value="Acyl-CoA_dehydrogenase"/>
</dbReference>
<proteinExistence type="predicted"/>
<protein>
    <recommendedName>
        <fullName evidence="2">Acyl-CoA dehydrogenase C-terminal domain-containing protein</fullName>
    </recommendedName>
</protein>
<dbReference type="PANTHER" id="PTHR48083">
    <property type="entry name" value="MEDIUM-CHAIN SPECIFIC ACYL-COA DEHYDROGENASE, MITOCHONDRIAL-RELATED"/>
    <property type="match status" value="1"/>
</dbReference>
<dbReference type="PANTHER" id="PTHR48083:SF19">
    <property type="entry name" value="FLAVIN-DEPENDENT MONOOXYGENASE, OXYGENASE SUBUNIT HSAA"/>
    <property type="match status" value="1"/>
</dbReference>
<evidence type="ECO:0000259" key="2">
    <source>
        <dbReference type="Pfam" id="PF08028"/>
    </source>
</evidence>
<evidence type="ECO:0000313" key="4">
    <source>
        <dbReference type="Proteomes" id="UP000727907"/>
    </source>
</evidence>
<sequence length="383" mass="41568">MYDAGNAQRIVEALKETEAESEANRQLSPRAVALLHESGVTRIVAPAAHGGYELPVRALVEAERTIAHGSTAASWVLMVCAAHTFIAGRLPSLGQNEIFGGHPGMLIPGVPSLRGTCQRTQGGYILNGRWPYASGADHGDWVLVGCKGIRNEAGVPCPSLIVVMPKKDAVIDDTWFTLGMRGTGSKDIVLENTFIPEHYAVPMLEAQLGTVPGIDIPLYRLPIRPTLATMLLGTIVGMAERGLQLFIDKTRGRRDVYTGAMKAENAGVQRRVAEASVEISCAWSLTKQNCDLLEESMLHDPPMPAAKRAQIRWNAAYATELCRRACNRLFEGAGAGAAHDSHVMQIFFRDMNTASHHAMLDFDVNVEIQGKSLLGVHLDDAWV</sequence>
<dbReference type="Pfam" id="PF08028">
    <property type="entry name" value="Acyl-CoA_dh_2"/>
    <property type="match status" value="1"/>
</dbReference>
<feature type="domain" description="Acyl-CoA dehydrogenase C-terminal" evidence="2">
    <location>
        <begin position="234"/>
        <end position="361"/>
    </location>
</feature>
<dbReference type="InterPro" id="IPR013107">
    <property type="entry name" value="Acyl-CoA_DH_C"/>
</dbReference>
<dbReference type="EMBL" id="JAHOPB010000001">
    <property type="protein sequence ID" value="MBU8873099.1"/>
    <property type="molecule type" value="Genomic_DNA"/>
</dbReference>
<dbReference type="RefSeq" id="WP_216957366.1">
    <property type="nucleotide sequence ID" value="NZ_JAHOPB010000001.1"/>
</dbReference>
<dbReference type="Proteomes" id="UP000727907">
    <property type="component" value="Unassembled WGS sequence"/>
</dbReference>